<feature type="region of interest" description="Disordered" evidence="1">
    <location>
        <begin position="199"/>
        <end position="235"/>
    </location>
</feature>
<evidence type="ECO:0000313" key="2">
    <source>
        <dbReference type="EMBL" id="CAD9751491.1"/>
    </source>
</evidence>
<sequence length="264" mass="28500">MAKLFNERILTPNDDDLPWFAGYNCKMLAKHGSQKQDGFNAMRVFIVGLQNGSTPAQWSSVLPEVKKSISPEHYDRLVVMWGIDSPGKVATEVGSEIQAKEQPEAKKTESETEIQDKVSEMKVGVAMVAAGIEDGHTEKKAKPTEMVAAENPSKTALEAGAAKAAVKVAKKANVEIPASDFLEKTQEVVKKANVEVPLPGEAKDKKAKQPLNVPKDDPVKAAKNDVGEATKEEANNKENVVETVVNVMNKAAKEANKAAKEANI</sequence>
<organism evidence="2">
    <name type="scientific">Lotharella oceanica</name>
    <dbReference type="NCBI Taxonomy" id="641309"/>
    <lineage>
        <taxon>Eukaryota</taxon>
        <taxon>Sar</taxon>
        <taxon>Rhizaria</taxon>
        <taxon>Cercozoa</taxon>
        <taxon>Chlorarachniophyceae</taxon>
        <taxon>Lotharella</taxon>
    </lineage>
</organism>
<dbReference type="AlphaFoldDB" id="A0A7S2TI92"/>
<proteinExistence type="predicted"/>
<reference evidence="2" key="1">
    <citation type="submission" date="2021-01" db="EMBL/GenBank/DDBJ databases">
        <authorList>
            <person name="Corre E."/>
            <person name="Pelletier E."/>
            <person name="Niang G."/>
            <person name="Scheremetjew M."/>
            <person name="Finn R."/>
            <person name="Kale V."/>
            <person name="Holt S."/>
            <person name="Cochrane G."/>
            <person name="Meng A."/>
            <person name="Brown T."/>
            <person name="Cohen L."/>
        </authorList>
    </citation>
    <scope>NUCLEOTIDE SEQUENCE</scope>
    <source>
        <strain evidence="2">CCMP622</strain>
    </source>
</reference>
<evidence type="ECO:0000256" key="1">
    <source>
        <dbReference type="SAM" id="MobiDB-lite"/>
    </source>
</evidence>
<feature type="compositionally biased region" description="Basic and acidic residues" evidence="1">
    <location>
        <begin position="214"/>
        <end position="235"/>
    </location>
</feature>
<dbReference type="EMBL" id="HBHP01006020">
    <property type="protein sequence ID" value="CAD9751491.1"/>
    <property type="molecule type" value="Transcribed_RNA"/>
</dbReference>
<accession>A0A7S2TI92</accession>
<feature type="compositionally biased region" description="Basic and acidic residues" evidence="1">
    <location>
        <begin position="98"/>
        <end position="117"/>
    </location>
</feature>
<feature type="region of interest" description="Disordered" evidence="1">
    <location>
        <begin position="96"/>
        <end position="117"/>
    </location>
</feature>
<gene>
    <name evidence="2" type="ORF">LSP00402_LOCUS3730</name>
</gene>
<protein>
    <submittedName>
        <fullName evidence="2">Uncharacterized protein</fullName>
    </submittedName>
</protein>
<name>A0A7S2TI92_9EUKA</name>